<accession>A0AAI8VG87</accession>
<feature type="compositionally biased region" description="Polar residues" evidence="1">
    <location>
        <begin position="33"/>
        <end position="44"/>
    </location>
</feature>
<evidence type="ECO:0000313" key="2">
    <source>
        <dbReference type="EMBL" id="CAJ2504086.1"/>
    </source>
</evidence>
<name>A0AAI8VG87_9PEZI</name>
<evidence type="ECO:0000313" key="3">
    <source>
        <dbReference type="Proteomes" id="UP001295740"/>
    </source>
</evidence>
<gene>
    <name evidence="2" type="ORF">KHLLAP_LOCUS4554</name>
</gene>
<dbReference type="AlphaFoldDB" id="A0AAI8VG87"/>
<keyword evidence="3" id="KW-1185">Reference proteome</keyword>
<protein>
    <submittedName>
        <fullName evidence="2">Uu.00g114800.m01.CDS01</fullName>
    </submittedName>
</protein>
<comment type="caution">
    <text evidence="2">The sequence shown here is derived from an EMBL/GenBank/DDBJ whole genome shotgun (WGS) entry which is preliminary data.</text>
</comment>
<feature type="compositionally biased region" description="Pro residues" evidence="1">
    <location>
        <begin position="60"/>
        <end position="73"/>
    </location>
</feature>
<dbReference type="Proteomes" id="UP001295740">
    <property type="component" value="Unassembled WGS sequence"/>
</dbReference>
<proteinExistence type="predicted"/>
<feature type="region of interest" description="Disordered" evidence="1">
    <location>
        <begin position="29"/>
        <end position="85"/>
    </location>
</feature>
<reference evidence="2" key="1">
    <citation type="submission" date="2023-10" db="EMBL/GenBank/DDBJ databases">
        <authorList>
            <person name="Hackl T."/>
        </authorList>
    </citation>
    <scope>NUCLEOTIDE SEQUENCE</scope>
</reference>
<evidence type="ECO:0000256" key="1">
    <source>
        <dbReference type="SAM" id="MobiDB-lite"/>
    </source>
</evidence>
<organism evidence="2 3">
    <name type="scientific">Anthostomella pinea</name>
    <dbReference type="NCBI Taxonomy" id="933095"/>
    <lineage>
        <taxon>Eukaryota</taxon>
        <taxon>Fungi</taxon>
        <taxon>Dikarya</taxon>
        <taxon>Ascomycota</taxon>
        <taxon>Pezizomycotina</taxon>
        <taxon>Sordariomycetes</taxon>
        <taxon>Xylariomycetidae</taxon>
        <taxon>Xylariales</taxon>
        <taxon>Xylariaceae</taxon>
        <taxon>Anthostomella</taxon>
    </lineage>
</organism>
<sequence>MTRTSRDLLTSIPPLQSIASATKYMIIPHGVSRSPNHSHPQTSRLLPAPPRHPSRLAGPSPAPCPVLPPPPAQDPRLNSQQTHIYAPGPPAELVVHLPLAAHHYARPLQRRRNLRPHRRPITASTVPAITAGATVSRFLPISTQPEGVQFASTGMKNQLLVIVDAHRWQSLFGTAYLITYGFAWAAERRIHPSGSGNNKEWTAQTRPWTYILVNGDALREEAIAAASGEAYFDEFDAVQEEQWWRRFWRWRRRAAAGGGA</sequence>
<dbReference type="EMBL" id="CAUWAG010000006">
    <property type="protein sequence ID" value="CAJ2504086.1"/>
    <property type="molecule type" value="Genomic_DNA"/>
</dbReference>